<dbReference type="EMBL" id="QXQB01000003">
    <property type="protein sequence ID" value="RJX38964.1"/>
    <property type="molecule type" value="Genomic_DNA"/>
</dbReference>
<comment type="caution">
    <text evidence="1">The sequence shown here is derived from an EMBL/GenBank/DDBJ whole genome shotgun (WGS) entry which is preliminary data.</text>
</comment>
<name>A0A3A6PYY1_9BACL</name>
<proteinExistence type="predicted"/>
<protein>
    <submittedName>
        <fullName evidence="1">Uncharacterized protein</fullName>
    </submittedName>
</protein>
<dbReference type="AlphaFoldDB" id="A0A3A6PYY1"/>
<organism evidence="1 2">
    <name type="scientific">Paenibacillus pinisoli</name>
    <dbReference type="NCBI Taxonomy" id="1276110"/>
    <lineage>
        <taxon>Bacteria</taxon>
        <taxon>Bacillati</taxon>
        <taxon>Bacillota</taxon>
        <taxon>Bacilli</taxon>
        <taxon>Bacillales</taxon>
        <taxon>Paenibacillaceae</taxon>
        <taxon>Paenibacillus</taxon>
    </lineage>
</organism>
<evidence type="ECO:0000313" key="1">
    <source>
        <dbReference type="EMBL" id="RJX38964.1"/>
    </source>
</evidence>
<keyword evidence="2" id="KW-1185">Reference proteome</keyword>
<evidence type="ECO:0000313" key="2">
    <source>
        <dbReference type="Proteomes" id="UP000267798"/>
    </source>
</evidence>
<dbReference type="Proteomes" id="UP000267798">
    <property type="component" value="Unassembled WGS sequence"/>
</dbReference>
<accession>A0A3A6PYY1</accession>
<sequence length="82" mass="9690">MPFGFIVYVLFFLHKLKQYIYRLFGIAFRYPFLRKLYSRLYTRATSLVSSSAESKSALQTNLQGALIRDKSRINQTLLFFQP</sequence>
<reference evidence="1 2" key="1">
    <citation type="submission" date="2018-09" db="EMBL/GenBank/DDBJ databases">
        <title>Paenibacillus aracenensis nov. sp. isolated from a cave in southern Spain.</title>
        <authorList>
            <person name="Jurado V."/>
            <person name="Gutierrez-Patricio S."/>
            <person name="Gonzalez-Pimentel J.L."/>
            <person name="Miller A.Z."/>
            <person name="Laiz L."/>
            <person name="Saiz-Jimenez C."/>
        </authorList>
    </citation>
    <scope>NUCLEOTIDE SEQUENCE [LARGE SCALE GENOMIC DNA]</scope>
    <source>
        <strain evidence="1 2">JCM 19203</strain>
    </source>
</reference>
<gene>
    <name evidence="1" type="ORF">D3P09_15775</name>
</gene>